<keyword evidence="3" id="KW-1185">Reference proteome</keyword>
<feature type="non-terminal residue" evidence="2">
    <location>
        <position position="1"/>
    </location>
</feature>
<accession>A0AAV2QB34</accession>
<dbReference type="AlphaFoldDB" id="A0AAV2QB34"/>
<evidence type="ECO:0000313" key="3">
    <source>
        <dbReference type="Proteomes" id="UP001497623"/>
    </source>
</evidence>
<name>A0AAV2QB34_MEGNR</name>
<dbReference type="InterPro" id="IPR025714">
    <property type="entry name" value="Methyltranfer_dom"/>
</dbReference>
<dbReference type="InterPro" id="IPR029063">
    <property type="entry name" value="SAM-dependent_MTases_sf"/>
</dbReference>
<dbReference type="InterPro" id="IPR026913">
    <property type="entry name" value="METTL24"/>
</dbReference>
<proteinExistence type="predicted"/>
<dbReference type="Gene3D" id="3.40.50.150">
    <property type="entry name" value="Vaccinia Virus protein VP39"/>
    <property type="match status" value="1"/>
</dbReference>
<feature type="domain" description="Methyltransferase" evidence="1">
    <location>
        <begin position="20"/>
        <end position="173"/>
    </location>
</feature>
<sequence length="238" mass="27577">YDILNSKQALCKKMISLGGRCAKHDDGDKEVCLDHHLSPPQNNCLVYSFGIGDDLTFEDALTTFKNCEIHMFDPTLNRGAQSMMLPQDLMSNQHFHLIGLGDKDEKEHHTGKDPEYIEIRKLDTIMKDLGHMGRTIHYMKIDIEGSEWKSLSYMVAHDLLDNVWQLAMELHTGHLNNQPHDTWLTHLQEYFEILRSVEALGFFRVSYRDNRAKECLVKLPHEDFIRPGCGEILYIQHI</sequence>
<organism evidence="2 3">
    <name type="scientific">Meganyctiphanes norvegica</name>
    <name type="common">Northern krill</name>
    <name type="synonym">Thysanopoda norvegica</name>
    <dbReference type="NCBI Taxonomy" id="48144"/>
    <lineage>
        <taxon>Eukaryota</taxon>
        <taxon>Metazoa</taxon>
        <taxon>Ecdysozoa</taxon>
        <taxon>Arthropoda</taxon>
        <taxon>Crustacea</taxon>
        <taxon>Multicrustacea</taxon>
        <taxon>Malacostraca</taxon>
        <taxon>Eumalacostraca</taxon>
        <taxon>Eucarida</taxon>
        <taxon>Euphausiacea</taxon>
        <taxon>Euphausiidae</taxon>
        <taxon>Meganyctiphanes</taxon>
    </lineage>
</organism>
<evidence type="ECO:0000313" key="2">
    <source>
        <dbReference type="EMBL" id="CAL4075375.1"/>
    </source>
</evidence>
<dbReference type="Proteomes" id="UP001497623">
    <property type="component" value="Unassembled WGS sequence"/>
</dbReference>
<feature type="non-terminal residue" evidence="2">
    <location>
        <position position="238"/>
    </location>
</feature>
<protein>
    <recommendedName>
        <fullName evidence="1">Methyltransferase domain-containing protein</fullName>
    </recommendedName>
</protein>
<comment type="caution">
    <text evidence="2">The sequence shown here is derived from an EMBL/GenBank/DDBJ whole genome shotgun (WGS) entry which is preliminary data.</text>
</comment>
<dbReference type="PANTHER" id="PTHR32026:SF10">
    <property type="entry name" value="METHYLTRANSFERASE-LIKE PROTEIN 24-RELATED"/>
    <property type="match status" value="1"/>
</dbReference>
<dbReference type="Pfam" id="PF13383">
    <property type="entry name" value="Methyltransf_22"/>
    <property type="match status" value="1"/>
</dbReference>
<evidence type="ECO:0000259" key="1">
    <source>
        <dbReference type="Pfam" id="PF13383"/>
    </source>
</evidence>
<gene>
    <name evidence="2" type="ORF">MNOR_LOCUS9764</name>
</gene>
<dbReference type="SUPFAM" id="SSF53335">
    <property type="entry name" value="S-adenosyl-L-methionine-dependent methyltransferases"/>
    <property type="match status" value="1"/>
</dbReference>
<dbReference type="PANTHER" id="PTHR32026">
    <property type="entry name" value="METHYLTRANSFERASE-LIKE PROTEIN 24"/>
    <property type="match status" value="1"/>
</dbReference>
<reference evidence="2 3" key="1">
    <citation type="submission" date="2024-05" db="EMBL/GenBank/DDBJ databases">
        <authorList>
            <person name="Wallberg A."/>
        </authorList>
    </citation>
    <scope>NUCLEOTIDE SEQUENCE [LARGE SCALE GENOMIC DNA]</scope>
</reference>
<dbReference type="EMBL" id="CAXKWB010004774">
    <property type="protein sequence ID" value="CAL4075375.1"/>
    <property type="molecule type" value="Genomic_DNA"/>
</dbReference>